<proteinExistence type="predicted"/>
<dbReference type="RefSeq" id="XP_025075656.1">
    <property type="nucleotide sequence ID" value="XM_025219871.1"/>
</dbReference>
<evidence type="ECO:0000313" key="2">
    <source>
        <dbReference type="RefSeq" id="XP_025075656.1"/>
    </source>
</evidence>
<keyword evidence="1" id="KW-1185">Reference proteome</keyword>
<accession>A0A8N1SA82</accession>
<organism evidence="1 2">
    <name type="scientific">Pogonomyrmex barbatus</name>
    <name type="common">red harvester ant</name>
    <dbReference type="NCBI Taxonomy" id="144034"/>
    <lineage>
        <taxon>Eukaryota</taxon>
        <taxon>Metazoa</taxon>
        <taxon>Ecdysozoa</taxon>
        <taxon>Arthropoda</taxon>
        <taxon>Hexapoda</taxon>
        <taxon>Insecta</taxon>
        <taxon>Pterygota</taxon>
        <taxon>Neoptera</taxon>
        <taxon>Endopterygota</taxon>
        <taxon>Hymenoptera</taxon>
        <taxon>Apocrita</taxon>
        <taxon>Aculeata</taxon>
        <taxon>Formicoidea</taxon>
        <taxon>Formicidae</taxon>
        <taxon>Myrmicinae</taxon>
        <taxon>Pogonomyrmex</taxon>
    </lineage>
</organism>
<protein>
    <submittedName>
        <fullName evidence="2">Uncharacterized protein LOC105433330</fullName>
    </submittedName>
</protein>
<dbReference type="SUPFAM" id="SSF117281">
    <property type="entry name" value="Kelch motif"/>
    <property type="match status" value="1"/>
</dbReference>
<dbReference type="OrthoDB" id="10027872at2759"/>
<dbReference type="Gene3D" id="2.120.10.80">
    <property type="entry name" value="Kelch-type beta propeller"/>
    <property type="match status" value="1"/>
</dbReference>
<evidence type="ECO:0000313" key="1">
    <source>
        <dbReference type="Proteomes" id="UP000504615"/>
    </source>
</evidence>
<dbReference type="Proteomes" id="UP000504615">
    <property type="component" value="Unplaced"/>
</dbReference>
<dbReference type="InterPro" id="IPR015915">
    <property type="entry name" value="Kelch-typ_b-propeller"/>
</dbReference>
<gene>
    <name evidence="2" type="primary">LOC105433330</name>
</gene>
<reference evidence="2" key="1">
    <citation type="submission" date="2025-08" db="UniProtKB">
        <authorList>
            <consortium name="RefSeq"/>
        </authorList>
    </citation>
    <scope>IDENTIFICATION</scope>
</reference>
<dbReference type="GeneID" id="105433330"/>
<sequence length="134" mass="15707">MSNNSGINSDFFIYCWDGKEFFKSTSFKYPKDIIEHCNYTQSTLKGERIVARGYNLYLLGGQYIHNGHYNKNIWRYSLISKKWYLQTVMPIGRRDMIAAFVQNKLIIIAGIGKDRKKVNRIDIYDVHAGNLTQR</sequence>
<name>A0A8N1SA82_9HYME</name>
<dbReference type="AlphaFoldDB" id="A0A8N1SA82"/>